<protein>
    <submittedName>
        <fullName evidence="3">DUF3152 domain-containing protein</fullName>
    </submittedName>
</protein>
<organism evidence="3 4">
    <name type="scientific">Nonomuraea typhae</name>
    <dbReference type="NCBI Taxonomy" id="2603600"/>
    <lineage>
        <taxon>Bacteria</taxon>
        <taxon>Bacillati</taxon>
        <taxon>Actinomycetota</taxon>
        <taxon>Actinomycetes</taxon>
        <taxon>Streptosporangiales</taxon>
        <taxon>Streptosporangiaceae</taxon>
        <taxon>Nonomuraea</taxon>
    </lineage>
</organism>
<evidence type="ECO:0000313" key="4">
    <source>
        <dbReference type="Proteomes" id="UP001612741"/>
    </source>
</evidence>
<feature type="region of interest" description="Disordered" evidence="1">
    <location>
        <begin position="191"/>
        <end position="225"/>
    </location>
</feature>
<evidence type="ECO:0000259" key="2">
    <source>
        <dbReference type="Pfam" id="PF11350"/>
    </source>
</evidence>
<comment type="caution">
    <text evidence="3">The sequence shown here is derived from an EMBL/GenBank/DDBJ whole genome shotgun (WGS) entry which is preliminary data.</text>
</comment>
<sequence>MRVLVVLMLAAHACVPPPPLPYAHESPPPLPYAHESPRPATETPRPPSKAEPPVRVPRSASGRYAVVKGGAPPRPGGGPVVRYMVEVERGLPFRRAEFAAEVHTTLNDPRGWGRFRRVDRPPARLSVALSSPRLTDRQCLPLNTGGDLSCWNGRRSVINAVRWADGVPQYHGDLDGYRDYVIGHEVGHGLGHGHRSCPGRGRRAPVMAQQSKSLAGCRPNPWPSP</sequence>
<evidence type="ECO:0000313" key="3">
    <source>
        <dbReference type="EMBL" id="MFI6503190.1"/>
    </source>
</evidence>
<dbReference type="Proteomes" id="UP001612741">
    <property type="component" value="Unassembled WGS sequence"/>
</dbReference>
<feature type="region of interest" description="Disordered" evidence="1">
    <location>
        <begin position="26"/>
        <end position="77"/>
    </location>
</feature>
<reference evidence="3 4" key="1">
    <citation type="submission" date="2024-10" db="EMBL/GenBank/DDBJ databases">
        <title>The Natural Products Discovery Center: Release of the First 8490 Sequenced Strains for Exploring Actinobacteria Biosynthetic Diversity.</title>
        <authorList>
            <person name="Kalkreuter E."/>
            <person name="Kautsar S.A."/>
            <person name="Yang D."/>
            <person name="Bader C.D."/>
            <person name="Teijaro C.N."/>
            <person name="Fluegel L."/>
            <person name="Davis C.M."/>
            <person name="Simpson J.R."/>
            <person name="Lauterbach L."/>
            <person name="Steele A.D."/>
            <person name="Gui C."/>
            <person name="Meng S."/>
            <person name="Li G."/>
            <person name="Viehrig K."/>
            <person name="Ye F."/>
            <person name="Su P."/>
            <person name="Kiefer A.F."/>
            <person name="Nichols A."/>
            <person name="Cepeda A.J."/>
            <person name="Yan W."/>
            <person name="Fan B."/>
            <person name="Jiang Y."/>
            <person name="Adhikari A."/>
            <person name="Zheng C.-J."/>
            <person name="Schuster L."/>
            <person name="Cowan T.M."/>
            <person name="Smanski M.J."/>
            <person name="Chevrette M.G."/>
            <person name="De Carvalho L.P.S."/>
            <person name="Shen B."/>
        </authorList>
    </citation>
    <scope>NUCLEOTIDE SEQUENCE [LARGE SCALE GENOMIC DNA]</scope>
    <source>
        <strain evidence="3 4">NPDC050545</strain>
    </source>
</reference>
<accession>A0ABW7Z4U8</accession>
<dbReference type="InterPro" id="IPR022603">
    <property type="entry name" value="DUF3152"/>
</dbReference>
<proteinExistence type="predicted"/>
<dbReference type="Pfam" id="PF11350">
    <property type="entry name" value="DUF3152"/>
    <property type="match status" value="1"/>
</dbReference>
<dbReference type="SUPFAM" id="SSF55486">
    <property type="entry name" value="Metalloproteases ('zincins'), catalytic domain"/>
    <property type="match status" value="1"/>
</dbReference>
<feature type="domain" description="DUF3152" evidence="2">
    <location>
        <begin position="55"/>
        <end position="214"/>
    </location>
</feature>
<dbReference type="RefSeq" id="WP_397088979.1">
    <property type="nucleotide sequence ID" value="NZ_JBITGY010000011.1"/>
</dbReference>
<evidence type="ECO:0000256" key="1">
    <source>
        <dbReference type="SAM" id="MobiDB-lite"/>
    </source>
</evidence>
<name>A0ABW7Z4U8_9ACTN</name>
<dbReference type="EMBL" id="JBITGY010000011">
    <property type="protein sequence ID" value="MFI6503190.1"/>
    <property type="molecule type" value="Genomic_DNA"/>
</dbReference>
<gene>
    <name evidence="3" type="ORF">ACIBG2_37815</name>
</gene>
<keyword evidence="4" id="KW-1185">Reference proteome</keyword>
<feature type="compositionally biased region" description="Basic residues" evidence="1">
    <location>
        <begin position="191"/>
        <end position="203"/>
    </location>
</feature>